<name>A0A2H5QCN7_CITUN</name>
<dbReference type="EMBL" id="BDQV01000302">
    <property type="protein sequence ID" value="GAY62343.1"/>
    <property type="molecule type" value="Genomic_DNA"/>
</dbReference>
<keyword evidence="2" id="KW-1185">Reference proteome</keyword>
<reference evidence="1 2" key="1">
    <citation type="journal article" date="2017" name="Front. Genet.">
        <title>Draft sequencing of the heterozygous diploid genome of Satsuma (Citrus unshiu Marc.) using a hybrid assembly approach.</title>
        <authorList>
            <person name="Shimizu T."/>
            <person name="Tanizawa Y."/>
            <person name="Mochizuki T."/>
            <person name="Nagasaki H."/>
            <person name="Yoshioka T."/>
            <person name="Toyoda A."/>
            <person name="Fujiyama A."/>
            <person name="Kaminuma E."/>
            <person name="Nakamura Y."/>
        </authorList>
    </citation>
    <scope>NUCLEOTIDE SEQUENCE [LARGE SCALE GENOMIC DNA]</scope>
    <source>
        <strain evidence="2">cv. Miyagawa wase</strain>
    </source>
</reference>
<dbReference type="Proteomes" id="UP000236630">
    <property type="component" value="Unassembled WGS sequence"/>
</dbReference>
<proteinExistence type="predicted"/>
<dbReference type="AlphaFoldDB" id="A0A2H5QCN7"/>
<comment type="caution">
    <text evidence="1">The sequence shown here is derived from an EMBL/GenBank/DDBJ whole genome shotgun (WGS) entry which is preliminary data.</text>
</comment>
<dbReference type="STRING" id="55188.A0A2H5QCN7"/>
<accession>A0A2H5QCN7</accession>
<protein>
    <submittedName>
        <fullName evidence="1">Uncharacterized protein</fullName>
    </submittedName>
</protein>
<evidence type="ECO:0000313" key="1">
    <source>
        <dbReference type="EMBL" id="GAY62343.1"/>
    </source>
</evidence>
<organism evidence="1 2">
    <name type="scientific">Citrus unshiu</name>
    <name type="common">Satsuma mandarin</name>
    <name type="synonym">Citrus nobilis var. unshiu</name>
    <dbReference type="NCBI Taxonomy" id="55188"/>
    <lineage>
        <taxon>Eukaryota</taxon>
        <taxon>Viridiplantae</taxon>
        <taxon>Streptophyta</taxon>
        <taxon>Embryophyta</taxon>
        <taxon>Tracheophyta</taxon>
        <taxon>Spermatophyta</taxon>
        <taxon>Magnoliopsida</taxon>
        <taxon>eudicotyledons</taxon>
        <taxon>Gunneridae</taxon>
        <taxon>Pentapetalae</taxon>
        <taxon>rosids</taxon>
        <taxon>malvids</taxon>
        <taxon>Sapindales</taxon>
        <taxon>Rutaceae</taxon>
        <taxon>Aurantioideae</taxon>
        <taxon>Citrus</taxon>
    </lineage>
</organism>
<gene>
    <name evidence="1" type="ORF">CUMW_217040</name>
</gene>
<sequence length="62" mass="6869">MEYMAPEQQARLAKESGVYSYATVALKIACGRKPINPMAKKEGRVYGIGKLVTAADPRLWKL</sequence>
<evidence type="ECO:0000313" key="2">
    <source>
        <dbReference type="Proteomes" id="UP000236630"/>
    </source>
</evidence>